<keyword evidence="1" id="KW-0560">Oxidoreductase</keyword>
<protein>
    <recommendedName>
        <fullName evidence="2">Ig-like domain-containing protein</fullName>
    </recommendedName>
</protein>
<organism evidence="3 4">
    <name type="scientific">Parnassius mnemosyne</name>
    <name type="common">clouded apollo</name>
    <dbReference type="NCBI Taxonomy" id="213953"/>
    <lineage>
        <taxon>Eukaryota</taxon>
        <taxon>Metazoa</taxon>
        <taxon>Ecdysozoa</taxon>
        <taxon>Arthropoda</taxon>
        <taxon>Hexapoda</taxon>
        <taxon>Insecta</taxon>
        <taxon>Pterygota</taxon>
        <taxon>Neoptera</taxon>
        <taxon>Endopterygota</taxon>
        <taxon>Lepidoptera</taxon>
        <taxon>Glossata</taxon>
        <taxon>Ditrysia</taxon>
        <taxon>Papilionoidea</taxon>
        <taxon>Papilionidae</taxon>
        <taxon>Parnassiinae</taxon>
        <taxon>Parnassini</taxon>
        <taxon>Parnassius</taxon>
        <taxon>Driopa</taxon>
    </lineage>
</organism>
<sequence length="228" mass="26041">MEKVRGFIQSGLKVTSAEPFNYEQVISGQHLEVIARLSGCVAHREEKDCSDMCFHMKYRSVDGSCNNFAHPTWGASLSAFRRILFPIYENGFSQPLGWNKNIKYNGYTLPSARLVSTTIISTKEISEDIEIIQMVMQAVYLLFFLVTKIARLNENVRFDCVAKGNPAPHRVWYFNRARILLTDRIAMLYNGLIVIEKIQHMDAGKYTCHVENLNRKITAEAVLEVTGR</sequence>
<dbReference type="SMART" id="SM00408">
    <property type="entry name" value="IGc2"/>
    <property type="match status" value="1"/>
</dbReference>
<dbReference type="GO" id="GO:0004601">
    <property type="term" value="F:peroxidase activity"/>
    <property type="evidence" value="ECO:0007669"/>
    <property type="project" value="UniProtKB-KW"/>
</dbReference>
<dbReference type="SUPFAM" id="SSF48726">
    <property type="entry name" value="Immunoglobulin"/>
    <property type="match status" value="1"/>
</dbReference>
<gene>
    <name evidence="3" type="ORF">PARMNEM_LOCUS9271</name>
</gene>
<dbReference type="PROSITE" id="PS50835">
    <property type="entry name" value="IG_LIKE"/>
    <property type="match status" value="1"/>
</dbReference>
<reference evidence="3 4" key="1">
    <citation type="submission" date="2023-11" db="EMBL/GenBank/DDBJ databases">
        <authorList>
            <person name="Hedman E."/>
            <person name="Englund M."/>
            <person name="Stromberg M."/>
            <person name="Nyberg Akerstrom W."/>
            <person name="Nylinder S."/>
            <person name="Jareborg N."/>
            <person name="Kallberg Y."/>
            <person name="Kronander E."/>
        </authorList>
    </citation>
    <scope>NUCLEOTIDE SEQUENCE [LARGE SCALE GENOMIC DNA]</scope>
</reference>
<dbReference type="InterPro" id="IPR003598">
    <property type="entry name" value="Ig_sub2"/>
</dbReference>
<dbReference type="EMBL" id="CAVLGL010000082">
    <property type="protein sequence ID" value="CAK1588661.1"/>
    <property type="molecule type" value="Genomic_DNA"/>
</dbReference>
<dbReference type="Gene3D" id="1.10.640.10">
    <property type="entry name" value="Haem peroxidase domain superfamily, animal type"/>
    <property type="match status" value="1"/>
</dbReference>
<dbReference type="SUPFAM" id="SSF48113">
    <property type="entry name" value="Heme-dependent peroxidases"/>
    <property type="match status" value="1"/>
</dbReference>
<dbReference type="InterPro" id="IPR036179">
    <property type="entry name" value="Ig-like_dom_sf"/>
</dbReference>
<dbReference type="GO" id="GO:0020037">
    <property type="term" value="F:heme binding"/>
    <property type="evidence" value="ECO:0007669"/>
    <property type="project" value="InterPro"/>
</dbReference>
<feature type="domain" description="Ig-like" evidence="2">
    <location>
        <begin position="153"/>
        <end position="224"/>
    </location>
</feature>
<dbReference type="GO" id="GO:0006979">
    <property type="term" value="P:response to oxidative stress"/>
    <property type="evidence" value="ECO:0007669"/>
    <property type="project" value="InterPro"/>
</dbReference>
<dbReference type="CDD" id="cd00096">
    <property type="entry name" value="Ig"/>
    <property type="match status" value="1"/>
</dbReference>
<evidence type="ECO:0000313" key="4">
    <source>
        <dbReference type="Proteomes" id="UP001314205"/>
    </source>
</evidence>
<dbReference type="PANTHER" id="PTHR11475:SF58">
    <property type="entry name" value="PEROXIDASIN"/>
    <property type="match status" value="1"/>
</dbReference>
<dbReference type="PANTHER" id="PTHR11475">
    <property type="entry name" value="OXIDASE/PEROXIDASE"/>
    <property type="match status" value="1"/>
</dbReference>
<evidence type="ECO:0000259" key="2">
    <source>
        <dbReference type="PROSITE" id="PS50835"/>
    </source>
</evidence>
<keyword evidence="4" id="KW-1185">Reference proteome</keyword>
<evidence type="ECO:0000313" key="3">
    <source>
        <dbReference type="EMBL" id="CAK1588661.1"/>
    </source>
</evidence>
<dbReference type="AlphaFoldDB" id="A0AAV1L3U8"/>
<dbReference type="SMART" id="SM00409">
    <property type="entry name" value="IG"/>
    <property type="match status" value="1"/>
</dbReference>
<dbReference type="InterPro" id="IPR037120">
    <property type="entry name" value="Haem_peroxidase_sf_animal"/>
</dbReference>
<dbReference type="InterPro" id="IPR010255">
    <property type="entry name" value="Haem_peroxidase_sf"/>
</dbReference>
<dbReference type="Proteomes" id="UP001314205">
    <property type="component" value="Unassembled WGS sequence"/>
</dbReference>
<comment type="caution">
    <text evidence="3">The sequence shown here is derived from an EMBL/GenBank/DDBJ whole genome shotgun (WGS) entry which is preliminary data.</text>
</comment>
<dbReference type="InterPro" id="IPR019791">
    <property type="entry name" value="Haem_peroxidase_animal"/>
</dbReference>
<name>A0AAV1L3U8_9NEOP</name>
<keyword evidence="1" id="KW-0575">Peroxidase</keyword>
<dbReference type="Pfam" id="PF03098">
    <property type="entry name" value="An_peroxidase"/>
    <property type="match status" value="1"/>
</dbReference>
<dbReference type="GO" id="GO:0005615">
    <property type="term" value="C:extracellular space"/>
    <property type="evidence" value="ECO:0007669"/>
    <property type="project" value="TreeGrafter"/>
</dbReference>
<accession>A0AAV1L3U8</accession>
<dbReference type="InterPro" id="IPR007110">
    <property type="entry name" value="Ig-like_dom"/>
</dbReference>
<dbReference type="PROSITE" id="PS50292">
    <property type="entry name" value="PEROXIDASE_3"/>
    <property type="match status" value="1"/>
</dbReference>
<dbReference type="InterPro" id="IPR003599">
    <property type="entry name" value="Ig_sub"/>
</dbReference>
<proteinExistence type="predicted"/>
<evidence type="ECO:0000256" key="1">
    <source>
        <dbReference type="ARBA" id="ARBA00022559"/>
    </source>
</evidence>
<dbReference type="InterPro" id="IPR013098">
    <property type="entry name" value="Ig_I-set"/>
</dbReference>
<dbReference type="Pfam" id="PF07679">
    <property type="entry name" value="I-set"/>
    <property type="match status" value="1"/>
</dbReference>